<dbReference type="PIRSF" id="PIRSF002741">
    <property type="entry name" value="MppA"/>
    <property type="match status" value="1"/>
</dbReference>
<dbReference type="InterPro" id="IPR000914">
    <property type="entry name" value="SBP_5_dom"/>
</dbReference>
<evidence type="ECO:0000313" key="7">
    <source>
        <dbReference type="Proteomes" id="UP000253250"/>
    </source>
</evidence>
<dbReference type="GO" id="GO:1904680">
    <property type="term" value="F:peptide transmembrane transporter activity"/>
    <property type="evidence" value="ECO:0007669"/>
    <property type="project" value="TreeGrafter"/>
</dbReference>
<keyword evidence="2" id="KW-0813">Transport</keyword>
<evidence type="ECO:0000256" key="3">
    <source>
        <dbReference type="ARBA" id="ARBA00022729"/>
    </source>
</evidence>
<reference evidence="6 7" key="1">
    <citation type="submission" date="2018-02" db="EMBL/GenBank/DDBJ databases">
        <title>Insights into the biology of acidophilic members of the Acidiferrobacteraceae family derived from comparative genomic analyses.</title>
        <authorList>
            <person name="Issotta F."/>
            <person name="Thyssen C."/>
            <person name="Mena C."/>
            <person name="Moya A."/>
            <person name="Bellenberg S."/>
            <person name="Sproer C."/>
            <person name="Covarrubias P.C."/>
            <person name="Sand W."/>
            <person name="Quatrini R."/>
            <person name="Vera M."/>
        </authorList>
    </citation>
    <scope>NUCLEOTIDE SEQUENCE [LARGE SCALE GENOMIC DNA]</scope>
    <source>
        <strain evidence="7">m-1</strain>
    </source>
</reference>
<accession>A0A368HH78</accession>
<dbReference type="GO" id="GO:0030288">
    <property type="term" value="C:outer membrane-bounded periplasmic space"/>
    <property type="evidence" value="ECO:0007669"/>
    <property type="project" value="UniProtKB-ARBA"/>
</dbReference>
<dbReference type="GO" id="GO:0043190">
    <property type="term" value="C:ATP-binding cassette (ABC) transporter complex"/>
    <property type="evidence" value="ECO:0007669"/>
    <property type="project" value="InterPro"/>
</dbReference>
<feature type="chain" id="PRO_5016810675" evidence="4">
    <location>
        <begin position="21"/>
        <end position="551"/>
    </location>
</feature>
<dbReference type="Pfam" id="PF00496">
    <property type="entry name" value="SBP_bac_5"/>
    <property type="match status" value="1"/>
</dbReference>
<feature type="signal peptide" evidence="4">
    <location>
        <begin position="1"/>
        <end position="20"/>
    </location>
</feature>
<comment type="similarity">
    <text evidence="1">Belongs to the bacterial solute-binding protein 5 family.</text>
</comment>
<evidence type="ECO:0000256" key="1">
    <source>
        <dbReference type="ARBA" id="ARBA00005695"/>
    </source>
</evidence>
<dbReference type="InterPro" id="IPR039424">
    <property type="entry name" value="SBP_5"/>
</dbReference>
<protein>
    <submittedName>
        <fullName evidence="6">Peptide ABC transporter substrate-binding protein</fullName>
    </submittedName>
</protein>
<dbReference type="InterPro" id="IPR030678">
    <property type="entry name" value="Peptide/Ni-bd"/>
</dbReference>
<dbReference type="GO" id="GO:0015833">
    <property type="term" value="P:peptide transport"/>
    <property type="evidence" value="ECO:0007669"/>
    <property type="project" value="TreeGrafter"/>
</dbReference>
<dbReference type="OrthoDB" id="9801912at2"/>
<keyword evidence="7" id="KW-1185">Reference proteome</keyword>
<dbReference type="Gene3D" id="3.40.190.10">
    <property type="entry name" value="Periplasmic binding protein-like II"/>
    <property type="match status" value="1"/>
</dbReference>
<evidence type="ECO:0000256" key="2">
    <source>
        <dbReference type="ARBA" id="ARBA00022448"/>
    </source>
</evidence>
<proteinExistence type="inferred from homology"/>
<evidence type="ECO:0000313" key="6">
    <source>
        <dbReference type="EMBL" id="RCN56860.1"/>
    </source>
</evidence>
<evidence type="ECO:0000256" key="4">
    <source>
        <dbReference type="SAM" id="SignalP"/>
    </source>
</evidence>
<feature type="domain" description="Solute-binding protein family 5" evidence="5">
    <location>
        <begin position="92"/>
        <end position="462"/>
    </location>
</feature>
<dbReference type="PANTHER" id="PTHR30290:SF9">
    <property type="entry name" value="OLIGOPEPTIDE-BINDING PROTEIN APPA"/>
    <property type="match status" value="1"/>
</dbReference>
<gene>
    <name evidence="6" type="ORF">C4900_14020</name>
</gene>
<organism evidence="6 7">
    <name type="scientific">Acidiferrobacter thiooxydans</name>
    <dbReference type="NCBI Taxonomy" id="163359"/>
    <lineage>
        <taxon>Bacteria</taxon>
        <taxon>Pseudomonadati</taxon>
        <taxon>Pseudomonadota</taxon>
        <taxon>Gammaproteobacteria</taxon>
        <taxon>Acidiferrobacterales</taxon>
        <taxon>Acidiferrobacteraceae</taxon>
        <taxon>Acidiferrobacter</taxon>
    </lineage>
</organism>
<dbReference type="SUPFAM" id="SSF53850">
    <property type="entry name" value="Periplasmic binding protein-like II"/>
    <property type="match status" value="1"/>
</dbReference>
<dbReference type="AlphaFoldDB" id="A0A368HH78"/>
<evidence type="ECO:0000259" key="5">
    <source>
        <dbReference type="Pfam" id="PF00496"/>
    </source>
</evidence>
<name>A0A368HH78_9GAMM</name>
<sequence length="551" mass="61883">MALRYRIARAVLGGGLYALAASAHATHAPILDPVHGGTVVTVPGVGLSPPAAVNGFNPLLISSAFDQQAAGLLYQPLVWVTRRFHINKTLSIARRITVSPGHRIFTVTLWRHWRWSDGAPVTTADVAYTYHMIQRLGPQFANYGVGGIPTDVTSFQVLGPYRLRITLKSPVNPHWFILNGLALLTPLPAAAWRHVSITGLYDHLADPRFFRIVDGPFRLVSFVAGRYVTFGPNHRFTGPDKPYLHRLVMRFLHNPESIFFGLKTGKIQIADLPHKLFPGRRTLRGFRERTVGPVWGFNYLGFDYANPAIAFVHDARVRVAMMHAIRQRLLIRVQYYGQGVRDYGPIPPRPPTYLSPLARRLERTGAYDPRLARRLLRAAGWHRGADGIREKGGHRLAFTALLPPGQVRGPTLIKDMLAKVGIDMRLREKPFNEIVAMTQGPDATKWDAIYLAWGLSVYPSARNIFGCGGANNFYHYCSRRMDALLDAVPTASGKRAIYRYEDYFIKTQPLLVLPGQRHVIEARADIHGLKRAYSSIGGFEPQYLWIGRRNR</sequence>
<dbReference type="Proteomes" id="UP000253250">
    <property type="component" value="Unassembled WGS sequence"/>
</dbReference>
<keyword evidence="3 4" id="KW-0732">Signal</keyword>
<dbReference type="EMBL" id="PSYR01000002">
    <property type="protein sequence ID" value="RCN56860.1"/>
    <property type="molecule type" value="Genomic_DNA"/>
</dbReference>
<dbReference type="Gene3D" id="3.10.105.10">
    <property type="entry name" value="Dipeptide-binding Protein, Domain 3"/>
    <property type="match status" value="1"/>
</dbReference>
<comment type="caution">
    <text evidence="6">The sequence shown here is derived from an EMBL/GenBank/DDBJ whole genome shotgun (WGS) entry which is preliminary data.</text>
</comment>
<dbReference type="PANTHER" id="PTHR30290">
    <property type="entry name" value="PERIPLASMIC BINDING COMPONENT OF ABC TRANSPORTER"/>
    <property type="match status" value="1"/>
</dbReference>
<dbReference type="CDD" id="cd08513">
    <property type="entry name" value="PBP2_thermophilic_Hb8_like"/>
    <property type="match status" value="1"/>
</dbReference>